<evidence type="ECO:0000256" key="1">
    <source>
        <dbReference type="ARBA" id="ARBA00004123"/>
    </source>
</evidence>
<dbReference type="GO" id="GO:0008380">
    <property type="term" value="P:RNA splicing"/>
    <property type="evidence" value="ECO:0007669"/>
    <property type="project" value="UniProtKB-KW"/>
</dbReference>
<reference evidence="13" key="1">
    <citation type="submission" date="2025-08" db="UniProtKB">
        <authorList>
            <consortium name="RefSeq"/>
        </authorList>
    </citation>
    <scope>IDENTIFICATION</scope>
    <source>
        <tissue evidence="13">Tentacle</tissue>
    </source>
</reference>
<feature type="domain" description="RRM" evidence="11">
    <location>
        <begin position="112"/>
        <end position="185"/>
    </location>
</feature>
<feature type="domain" description="RRM" evidence="11">
    <location>
        <begin position="7"/>
        <end position="77"/>
    </location>
</feature>
<feature type="region of interest" description="Disordered" evidence="10">
    <location>
        <begin position="70"/>
        <end position="102"/>
    </location>
</feature>
<keyword evidence="12" id="KW-1185">Reference proteome</keyword>
<evidence type="ECO:0000256" key="9">
    <source>
        <dbReference type="PROSITE-ProRule" id="PRU00176"/>
    </source>
</evidence>
<evidence type="ECO:0000256" key="10">
    <source>
        <dbReference type="SAM" id="MobiDB-lite"/>
    </source>
</evidence>
<feature type="compositionally biased region" description="Basic residues" evidence="10">
    <location>
        <begin position="188"/>
        <end position="205"/>
    </location>
</feature>
<gene>
    <name evidence="13" type="primary">LOC116306158</name>
</gene>
<dbReference type="KEGG" id="aten:116306158"/>
<dbReference type="Pfam" id="PF00076">
    <property type="entry name" value="RRM_1"/>
    <property type="match status" value="2"/>
</dbReference>
<dbReference type="CDD" id="cd12337">
    <property type="entry name" value="RRM1_SRSF4_like"/>
    <property type="match status" value="1"/>
</dbReference>
<dbReference type="PROSITE" id="PS50102">
    <property type="entry name" value="RRM"/>
    <property type="match status" value="2"/>
</dbReference>
<evidence type="ECO:0000313" key="12">
    <source>
        <dbReference type="Proteomes" id="UP000515163"/>
    </source>
</evidence>
<dbReference type="GO" id="GO:0005737">
    <property type="term" value="C:cytoplasm"/>
    <property type="evidence" value="ECO:0007669"/>
    <property type="project" value="TreeGrafter"/>
</dbReference>
<evidence type="ECO:0000256" key="3">
    <source>
        <dbReference type="ARBA" id="ARBA00022553"/>
    </source>
</evidence>
<dbReference type="PANTHER" id="PTHR23003:SF51">
    <property type="entry name" value="SERINE-ARGININE PROTEIN 55"/>
    <property type="match status" value="1"/>
</dbReference>
<feature type="region of interest" description="Disordered" evidence="10">
    <location>
        <begin position="184"/>
        <end position="245"/>
    </location>
</feature>
<dbReference type="InterPro" id="IPR000504">
    <property type="entry name" value="RRM_dom"/>
</dbReference>
<dbReference type="SMART" id="SM00360">
    <property type="entry name" value="RRM"/>
    <property type="match status" value="2"/>
</dbReference>
<feature type="compositionally biased region" description="Gly residues" evidence="10">
    <location>
        <begin position="79"/>
        <end position="91"/>
    </location>
</feature>
<dbReference type="InterPro" id="IPR050374">
    <property type="entry name" value="RRT5_SRSF_SR"/>
</dbReference>
<protein>
    <submittedName>
        <fullName evidence="13">Serine-arginine protein 55-like</fullName>
    </submittedName>
</protein>
<evidence type="ECO:0000256" key="5">
    <source>
        <dbReference type="ARBA" id="ARBA00022737"/>
    </source>
</evidence>
<dbReference type="GO" id="GO:0003729">
    <property type="term" value="F:mRNA binding"/>
    <property type="evidence" value="ECO:0007669"/>
    <property type="project" value="TreeGrafter"/>
</dbReference>
<keyword evidence="5" id="KW-0677">Repeat</keyword>
<keyword evidence="8" id="KW-0539">Nucleus</keyword>
<evidence type="ECO:0000259" key="11">
    <source>
        <dbReference type="PROSITE" id="PS50102"/>
    </source>
</evidence>
<dbReference type="GO" id="GO:0006397">
    <property type="term" value="P:mRNA processing"/>
    <property type="evidence" value="ECO:0007669"/>
    <property type="project" value="UniProtKB-KW"/>
</dbReference>
<dbReference type="InParanoid" id="A0A6P8IXE9"/>
<dbReference type="RefSeq" id="XP_031572066.1">
    <property type="nucleotide sequence ID" value="XM_031716206.1"/>
</dbReference>
<keyword evidence="3" id="KW-0597">Phosphoprotein</keyword>
<organism evidence="12 13">
    <name type="scientific">Actinia tenebrosa</name>
    <name type="common">Australian red waratah sea anemone</name>
    <dbReference type="NCBI Taxonomy" id="6105"/>
    <lineage>
        <taxon>Eukaryota</taxon>
        <taxon>Metazoa</taxon>
        <taxon>Cnidaria</taxon>
        <taxon>Anthozoa</taxon>
        <taxon>Hexacorallia</taxon>
        <taxon>Actiniaria</taxon>
        <taxon>Actiniidae</taxon>
        <taxon>Actinia</taxon>
    </lineage>
</organism>
<evidence type="ECO:0000256" key="7">
    <source>
        <dbReference type="ARBA" id="ARBA00023187"/>
    </source>
</evidence>
<dbReference type="CDD" id="cd12339">
    <property type="entry name" value="RRM2_SRSF1_4_like"/>
    <property type="match status" value="1"/>
</dbReference>
<evidence type="ECO:0000256" key="8">
    <source>
        <dbReference type="ARBA" id="ARBA00023242"/>
    </source>
</evidence>
<accession>A0A6P8IXE9</accession>
<keyword evidence="4" id="KW-0507">mRNA processing</keyword>
<dbReference type="PANTHER" id="PTHR23003">
    <property type="entry name" value="RNA RECOGNITION MOTIF RRM DOMAIN CONTAINING PROTEIN"/>
    <property type="match status" value="1"/>
</dbReference>
<dbReference type="AlphaFoldDB" id="A0A6P8IXE9"/>
<proteinExistence type="inferred from homology"/>
<sequence>MSRDRGNRVFVGRLPPRIEERELERFFRGFGRIRDINLKTGFAFVEFEDERDAEDAVYELNHKELKGERVTVEHAHPSRGGGGGGGGGGGYNRSESRRSSYGRFTQPYNTQWKVTVENLSTRAGWQDLKDFMRQAGDVTFTQCHKDRIGEGAVDFASESDMRRAIKKLDGSELLGKRIRIIENTRSGRSSRRSRSKSRSVSPFRKRNFDRSRSRSPRRSLSPRRSPSPGVSRRRSLSPRRDDLGQ</sequence>
<keyword evidence="6 9" id="KW-0694">RNA-binding</keyword>
<dbReference type="Gene3D" id="3.30.70.330">
    <property type="match status" value="2"/>
</dbReference>
<comment type="subcellular location">
    <subcellularLocation>
        <location evidence="1">Nucleus</location>
    </subcellularLocation>
</comment>
<dbReference type="FunFam" id="3.30.70.330:FF:000028">
    <property type="entry name" value="Putative serine/arginine-rich splicing factor 4"/>
    <property type="match status" value="1"/>
</dbReference>
<dbReference type="OrthoDB" id="1099063at2759"/>
<dbReference type="InterPro" id="IPR012677">
    <property type="entry name" value="Nucleotide-bd_a/b_plait_sf"/>
</dbReference>
<dbReference type="SUPFAM" id="SSF54928">
    <property type="entry name" value="RNA-binding domain, RBD"/>
    <property type="match status" value="1"/>
</dbReference>
<evidence type="ECO:0000256" key="6">
    <source>
        <dbReference type="ARBA" id="ARBA00022884"/>
    </source>
</evidence>
<evidence type="ECO:0000313" key="13">
    <source>
        <dbReference type="RefSeq" id="XP_031572066.1"/>
    </source>
</evidence>
<dbReference type="InterPro" id="IPR035979">
    <property type="entry name" value="RBD_domain_sf"/>
</dbReference>
<evidence type="ECO:0000256" key="2">
    <source>
        <dbReference type="ARBA" id="ARBA00010269"/>
    </source>
</evidence>
<comment type="similarity">
    <text evidence="2">Belongs to the splicing factor SR family.</text>
</comment>
<keyword evidence="7" id="KW-0508">mRNA splicing</keyword>
<dbReference type="GO" id="GO:0005634">
    <property type="term" value="C:nucleus"/>
    <property type="evidence" value="ECO:0007669"/>
    <property type="project" value="UniProtKB-SubCell"/>
</dbReference>
<name>A0A6P8IXE9_ACTTE</name>
<dbReference type="Proteomes" id="UP000515163">
    <property type="component" value="Unplaced"/>
</dbReference>
<evidence type="ECO:0000256" key="4">
    <source>
        <dbReference type="ARBA" id="ARBA00022664"/>
    </source>
</evidence>
<dbReference type="GeneID" id="116306158"/>